<evidence type="ECO:0000256" key="1">
    <source>
        <dbReference type="SAM" id="Phobius"/>
    </source>
</evidence>
<evidence type="ECO:0000313" key="2">
    <source>
        <dbReference type="EMBL" id="KAG8176301.1"/>
    </source>
</evidence>
<name>A0AAV6TX52_9ARAC</name>
<keyword evidence="1" id="KW-0472">Membrane</keyword>
<proteinExistence type="predicted"/>
<keyword evidence="1" id="KW-1133">Transmembrane helix</keyword>
<gene>
    <name evidence="2" type="ORF">JTE90_010020</name>
</gene>
<keyword evidence="3" id="KW-1185">Reference proteome</keyword>
<keyword evidence="1" id="KW-0812">Transmembrane</keyword>
<organism evidence="2 3">
    <name type="scientific">Oedothorax gibbosus</name>
    <dbReference type="NCBI Taxonomy" id="931172"/>
    <lineage>
        <taxon>Eukaryota</taxon>
        <taxon>Metazoa</taxon>
        <taxon>Ecdysozoa</taxon>
        <taxon>Arthropoda</taxon>
        <taxon>Chelicerata</taxon>
        <taxon>Arachnida</taxon>
        <taxon>Araneae</taxon>
        <taxon>Araneomorphae</taxon>
        <taxon>Entelegynae</taxon>
        <taxon>Araneoidea</taxon>
        <taxon>Linyphiidae</taxon>
        <taxon>Erigoninae</taxon>
        <taxon>Oedothorax</taxon>
    </lineage>
</organism>
<dbReference type="AlphaFoldDB" id="A0AAV6TX52"/>
<evidence type="ECO:0000313" key="3">
    <source>
        <dbReference type="Proteomes" id="UP000827092"/>
    </source>
</evidence>
<accession>A0AAV6TX52</accession>
<protein>
    <submittedName>
        <fullName evidence="2">Uncharacterized protein</fullName>
    </submittedName>
</protein>
<dbReference type="EMBL" id="JAFNEN010000897">
    <property type="protein sequence ID" value="KAG8176301.1"/>
    <property type="molecule type" value="Genomic_DNA"/>
</dbReference>
<sequence length="490" mass="55628">MVVAPSLITIAKYGFLSLIVTSAGLLIGNIVVVKHHKQPEFADSLVYHKPDPISSESVRSVLGTNFDRCLTEPSKSFCLLGHKKRLLRALEQLENSPGPPNASPTEPTLHPIHKELLELGKLLASLKTAPVLLEPSMLYCLLSPSNKLYLIKKGFNPYKFQGSRKVVTLGIFEKDVRILDQESVLSSFALAGYNITRSRQWLRTDEKDIKYLTAHYFLARDDCTVHLVVIFKRRKFMRIAGLAEDDDGFRDLLFTKEATFENLTAETLSIETSPDLKISIPSTPVWFLYQIPGSDFVHCTGTELMNPSIKAHPWLTPAQMENRALVAIQELKNLLYPQFISFWLWTETLTGWSEACNIYSKTYELNVAVSYREIKGTNLTSLLANSDYLNILLDTRLESRNTTEDVHMNIALDCYGLRVNVFICFEERELAVSYFSTDEGAVYRVTRSKFQLCSSEVLGQRLQVPCDAKPEFNWELIYEAPYNKNTTLND</sequence>
<reference evidence="2 3" key="1">
    <citation type="journal article" date="2022" name="Nat. Ecol. Evol.">
        <title>A masculinizing supergene underlies an exaggerated male reproductive morph in a spider.</title>
        <authorList>
            <person name="Hendrickx F."/>
            <person name="De Corte Z."/>
            <person name="Sonet G."/>
            <person name="Van Belleghem S.M."/>
            <person name="Kostlbacher S."/>
            <person name="Vangestel C."/>
        </authorList>
    </citation>
    <scope>NUCLEOTIDE SEQUENCE [LARGE SCALE GENOMIC DNA]</scope>
    <source>
        <strain evidence="2">W744_W776</strain>
    </source>
</reference>
<dbReference type="Proteomes" id="UP000827092">
    <property type="component" value="Unassembled WGS sequence"/>
</dbReference>
<comment type="caution">
    <text evidence="2">The sequence shown here is derived from an EMBL/GenBank/DDBJ whole genome shotgun (WGS) entry which is preliminary data.</text>
</comment>
<feature type="transmembrane region" description="Helical" evidence="1">
    <location>
        <begin position="13"/>
        <end position="33"/>
    </location>
</feature>